<sequence length="93" mass="10090">MSRHALVEPRRPTQAERADHAVRGHLAALVVIVQQGTDDEVCLAARSEICRLVSAVCTALSPHRLDSSGHCAVCGPDCELLNRLSRALLPVWL</sequence>
<dbReference type="EMBL" id="JABVED010000011">
    <property type="protein sequence ID" value="MBC6449341.1"/>
    <property type="molecule type" value="Genomic_DNA"/>
</dbReference>
<evidence type="ECO:0000313" key="1">
    <source>
        <dbReference type="EMBL" id="MBC6449341.1"/>
    </source>
</evidence>
<protein>
    <submittedName>
        <fullName evidence="1">Uncharacterized protein</fullName>
    </submittedName>
</protein>
<comment type="caution">
    <text evidence="1">The sequence shown here is derived from an EMBL/GenBank/DDBJ whole genome shotgun (WGS) entry which is preliminary data.</text>
</comment>
<proteinExistence type="predicted"/>
<dbReference type="RefSeq" id="WP_187222037.1">
    <property type="nucleotide sequence ID" value="NZ_JABVED010000011.1"/>
</dbReference>
<accession>A0ABR7L9F9</accession>
<name>A0ABR7L9F9_9PSEU</name>
<gene>
    <name evidence="1" type="ORF">GPZ80_19440</name>
</gene>
<dbReference type="Proteomes" id="UP000734823">
    <property type="component" value="Unassembled WGS sequence"/>
</dbReference>
<reference evidence="1 2" key="1">
    <citation type="submission" date="2020-06" db="EMBL/GenBank/DDBJ databases">
        <title>Actinokineospora xiongansis sp. nov., isolated from soil of Baiyangdian.</title>
        <authorList>
            <person name="Zhang X."/>
        </authorList>
    </citation>
    <scope>NUCLEOTIDE SEQUENCE [LARGE SCALE GENOMIC DNA]</scope>
    <source>
        <strain evidence="1 2">HBU206404</strain>
    </source>
</reference>
<keyword evidence="2" id="KW-1185">Reference proteome</keyword>
<evidence type="ECO:0000313" key="2">
    <source>
        <dbReference type="Proteomes" id="UP000734823"/>
    </source>
</evidence>
<organism evidence="1 2">
    <name type="scientific">Actinokineospora xionganensis</name>
    <dbReference type="NCBI Taxonomy" id="2684470"/>
    <lineage>
        <taxon>Bacteria</taxon>
        <taxon>Bacillati</taxon>
        <taxon>Actinomycetota</taxon>
        <taxon>Actinomycetes</taxon>
        <taxon>Pseudonocardiales</taxon>
        <taxon>Pseudonocardiaceae</taxon>
        <taxon>Actinokineospora</taxon>
    </lineage>
</organism>